<dbReference type="InterPro" id="IPR036312">
    <property type="entry name" value="Bifun_inhib/LTP/seed_sf"/>
</dbReference>
<evidence type="ECO:0000256" key="3">
    <source>
        <dbReference type="ARBA" id="ARBA00022475"/>
    </source>
</evidence>
<dbReference type="Pfam" id="PF14368">
    <property type="entry name" value="LTP_2"/>
    <property type="match status" value="1"/>
</dbReference>
<evidence type="ECO:0000259" key="11">
    <source>
        <dbReference type="Pfam" id="PF14368"/>
    </source>
</evidence>
<keyword evidence="8" id="KW-0449">Lipoprotein</keyword>
<comment type="similarity">
    <text evidence="2">Belongs to the plant LTP family.</text>
</comment>
<evidence type="ECO:0000256" key="8">
    <source>
        <dbReference type="ARBA" id="ARBA00023288"/>
    </source>
</evidence>
<keyword evidence="5 10" id="KW-0732">Signal</keyword>
<dbReference type="InterPro" id="IPR016140">
    <property type="entry name" value="Bifunc_inhib/LTP/seed_store"/>
</dbReference>
<keyword evidence="4" id="KW-0472">Membrane</keyword>
<evidence type="ECO:0000256" key="2">
    <source>
        <dbReference type="ARBA" id="ARBA00009748"/>
    </source>
</evidence>
<evidence type="ECO:0000256" key="1">
    <source>
        <dbReference type="ARBA" id="ARBA00004609"/>
    </source>
</evidence>
<evidence type="ECO:0000256" key="4">
    <source>
        <dbReference type="ARBA" id="ARBA00022622"/>
    </source>
</evidence>
<name>A0A5J5BJF7_9ASTE</name>
<keyword evidence="6" id="KW-1015">Disulfide bond</keyword>
<keyword evidence="13" id="KW-1185">Reference proteome</keyword>
<dbReference type="Proteomes" id="UP000325577">
    <property type="component" value="Linkage Group LG11"/>
</dbReference>
<evidence type="ECO:0000313" key="13">
    <source>
        <dbReference type="Proteomes" id="UP000325577"/>
    </source>
</evidence>
<dbReference type="Gene3D" id="1.10.110.10">
    <property type="entry name" value="Plant lipid-transfer and hydrophobic proteins"/>
    <property type="match status" value="1"/>
</dbReference>
<dbReference type="GO" id="GO:0005886">
    <property type="term" value="C:plasma membrane"/>
    <property type="evidence" value="ECO:0007669"/>
    <property type="project" value="UniProtKB-SubCell"/>
</dbReference>
<reference evidence="12 13" key="1">
    <citation type="submission" date="2019-09" db="EMBL/GenBank/DDBJ databases">
        <title>A chromosome-level genome assembly of the Chinese tupelo Nyssa sinensis.</title>
        <authorList>
            <person name="Yang X."/>
            <person name="Kang M."/>
            <person name="Yang Y."/>
            <person name="Xiong H."/>
            <person name="Wang M."/>
            <person name="Zhang Z."/>
            <person name="Wang Z."/>
            <person name="Wu H."/>
            <person name="Ma T."/>
            <person name="Liu J."/>
            <person name="Xi Z."/>
        </authorList>
    </citation>
    <scope>NUCLEOTIDE SEQUENCE [LARGE SCALE GENOMIC DNA]</scope>
    <source>
        <strain evidence="12">J267</strain>
        <tissue evidence="12">Leaf</tissue>
    </source>
</reference>
<evidence type="ECO:0000313" key="12">
    <source>
        <dbReference type="EMBL" id="KAA8543265.1"/>
    </source>
</evidence>
<feature type="compositionally biased region" description="Low complexity" evidence="9">
    <location>
        <begin position="139"/>
        <end position="150"/>
    </location>
</feature>
<feature type="signal peptide" evidence="10">
    <location>
        <begin position="1"/>
        <end position="25"/>
    </location>
</feature>
<feature type="region of interest" description="Disordered" evidence="9">
    <location>
        <begin position="139"/>
        <end position="187"/>
    </location>
</feature>
<feature type="chain" id="PRO_5023829618" description="Bifunctional inhibitor/plant lipid transfer protein/seed storage helical domain-containing protein" evidence="10">
    <location>
        <begin position="26"/>
        <end position="212"/>
    </location>
</feature>
<evidence type="ECO:0000256" key="6">
    <source>
        <dbReference type="ARBA" id="ARBA00023157"/>
    </source>
</evidence>
<keyword evidence="4" id="KW-0336">GPI-anchor</keyword>
<dbReference type="CDD" id="cd00010">
    <property type="entry name" value="AAI_LTSS"/>
    <property type="match status" value="1"/>
</dbReference>
<keyword evidence="3" id="KW-1003">Cell membrane</keyword>
<gene>
    <name evidence="12" type="ORF">F0562_021240</name>
</gene>
<dbReference type="AlphaFoldDB" id="A0A5J5BJF7"/>
<dbReference type="GO" id="GO:0098552">
    <property type="term" value="C:side of membrane"/>
    <property type="evidence" value="ECO:0007669"/>
    <property type="project" value="UniProtKB-KW"/>
</dbReference>
<sequence>MEGFKAFPCLIATLLVLFPLISVNGQISTPCTSSMISSFTPCINYITGSTSSGSSPTSDCCASLGSLISDSMDCSCLIITGNVPLSLPFPINPSLAISLPQACQQQGSVPLQCKASGVPLPAPGPVSFGPTLSPIASAPLSPRASKASASKPPPAETTKQITSASPPVHSVARTANPGIRPVLTPTSASNPTYLSSPSILLIIVGIMVFKCY</sequence>
<dbReference type="PANTHER" id="PTHR33044">
    <property type="entry name" value="BIFUNCTIONAL INHIBITOR/LIPID-TRANSFER PROTEIN/SEED STORAGE 2S ALBUMIN SUPERFAMILY PROTEIN-RELATED"/>
    <property type="match status" value="1"/>
</dbReference>
<evidence type="ECO:0000256" key="9">
    <source>
        <dbReference type="SAM" id="MobiDB-lite"/>
    </source>
</evidence>
<dbReference type="SUPFAM" id="SSF47699">
    <property type="entry name" value="Bifunctional inhibitor/lipid-transfer protein/seed storage 2S albumin"/>
    <property type="match status" value="1"/>
</dbReference>
<comment type="subcellular location">
    <subcellularLocation>
        <location evidence="1">Cell membrane</location>
        <topology evidence="1">Lipid-anchor</topology>
        <topology evidence="1">GPI-anchor</topology>
    </subcellularLocation>
</comment>
<proteinExistence type="inferred from homology"/>
<dbReference type="OrthoDB" id="1914452at2759"/>
<dbReference type="InterPro" id="IPR043325">
    <property type="entry name" value="LTSS"/>
</dbReference>
<organism evidence="12 13">
    <name type="scientific">Nyssa sinensis</name>
    <dbReference type="NCBI Taxonomy" id="561372"/>
    <lineage>
        <taxon>Eukaryota</taxon>
        <taxon>Viridiplantae</taxon>
        <taxon>Streptophyta</taxon>
        <taxon>Embryophyta</taxon>
        <taxon>Tracheophyta</taxon>
        <taxon>Spermatophyta</taxon>
        <taxon>Magnoliopsida</taxon>
        <taxon>eudicotyledons</taxon>
        <taxon>Gunneridae</taxon>
        <taxon>Pentapetalae</taxon>
        <taxon>asterids</taxon>
        <taxon>Cornales</taxon>
        <taxon>Nyssaceae</taxon>
        <taxon>Nyssa</taxon>
    </lineage>
</organism>
<evidence type="ECO:0000256" key="5">
    <source>
        <dbReference type="ARBA" id="ARBA00022729"/>
    </source>
</evidence>
<protein>
    <recommendedName>
        <fullName evidence="11">Bifunctional inhibitor/plant lipid transfer protein/seed storage helical domain-containing protein</fullName>
    </recommendedName>
</protein>
<feature type="domain" description="Bifunctional inhibitor/plant lipid transfer protein/seed storage helical" evidence="11">
    <location>
        <begin position="22"/>
        <end position="113"/>
    </location>
</feature>
<evidence type="ECO:0000256" key="10">
    <source>
        <dbReference type="SAM" id="SignalP"/>
    </source>
</evidence>
<evidence type="ECO:0000256" key="7">
    <source>
        <dbReference type="ARBA" id="ARBA00023180"/>
    </source>
</evidence>
<keyword evidence="7" id="KW-0325">Glycoprotein</keyword>
<dbReference type="EMBL" id="CM018034">
    <property type="protein sequence ID" value="KAA8543265.1"/>
    <property type="molecule type" value="Genomic_DNA"/>
</dbReference>
<accession>A0A5J5BJF7</accession>